<dbReference type="OrthoDB" id="9803322at2"/>
<dbReference type="AlphaFoldDB" id="A0A1H9WEU2"/>
<dbReference type="SUPFAM" id="SSF53738">
    <property type="entry name" value="Phosphoglucomutase, first 3 domains"/>
    <property type="match status" value="3"/>
</dbReference>
<feature type="domain" description="Alpha-D-phosphohexomutase C-terminal" evidence="11">
    <location>
        <begin position="377"/>
        <end position="440"/>
    </location>
</feature>
<dbReference type="Pfam" id="PF02879">
    <property type="entry name" value="PGM_PMM_II"/>
    <property type="match status" value="1"/>
</dbReference>
<sequence>MSRKYFGTDGVRGTANTHPMTADLALRLGAAAGRYFRRDDIREHRVVIGKDTRRSGYMFETAMTAGFTSTGMNVFLLGPVPTPAVGMLTTSLRADVGVMISASHNPHEDNGIKFFGPDGYKLSDEAEMEIEALLEAGTEPAQPGNIGRAQRIDDGRFRYAERVKATLPMGQRLDGMKVVIDCANGAAWRAAPEILWELGADPIPLGTSPNGFNINQGCGSTDTRAAAEAVVAHGADVGICLDGDADRVMILDENGEVADGDQVMALLAARWASDQRLRGNTLVATVMSNLGLERYLGGHGIALHRTKVGDRYVVEAMRREGFNLGGEQSGHIVMTDYATTGDGLVAGLQFLSEMARTGQPASSLRQQFDRVPQLLQNVRFSAGRTPLEADTVKEAIATAEAQLDGQGRLLIRKSGTEPLIRVMAECEDESLLARVVGDIVAEVEAAGRT</sequence>
<evidence type="ECO:0000256" key="7">
    <source>
        <dbReference type="ARBA" id="ARBA00068193"/>
    </source>
</evidence>
<comment type="similarity">
    <text evidence="1 8 9">Belongs to the phosphohexose mutase family.</text>
</comment>
<comment type="PTM">
    <text evidence="8">Activated by phosphorylation.</text>
</comment>
<dbReference type="GO" id="GO:0005829">
    <property type="term" value="C:cytosol"/>
    <property type="evidence" value="ECO:0007669"/>
    <property type="project" value="TreeGrafter"/>
</dbReference>
<gene>
    <name evidence="8" type="primary">glmM</name>
    <name evidence="15" type="ORF">SAMN04490244_110130</name>
</gene>
<dbReference type="PANTHER" id="PTHR42946">
    <property type="entry name" value="PHOSPHOHEXOSE MUTASE"/>
    <property type="match status" value="1"/>
</dbReference>
<evidence type="ECO:0000256" key="9">
    <source>
        <dbReference type="RuleBase" id="RU004326"/>
    </source>
</evidence>
<name>A0A1H9WEU2_9RHOB</name>
<dbReference type="InterPro" id="IPR006352">
    <property type="entry name" value="GlmM_bact"/>
</dbReference>
<evidence type="ECO:0000256" key="3">
    <source>
        <dbReference type="ARBA" id="ARBA00022723"/>
    </source>
</evidence>
<keyword evidence="4 8" id="KW-0460">Magnesium</keyword>
<dbReference type="NCBIfam" id="NF008139">
    <property type="entry name" value="PRK10887.1"/>
    <property type="match status" value="1"/>
</dbReference>
<dbReference type="GO" id="GO:0009252">
    <property type="term" value="P:peptidoglycan biosynthetic process"/>
    <property type="evidence" value="ECO:0007669"/>
    <property type="project" value="TreeGrafter"/>
</dbReference>
<dbReference type="InterPro" id="IPR016055">
    <property type="entry name" value="A-D-PHexomutase_a/b/a-I/II/III"/>
</dbReference>
<dbReference type="InterPro" id="IPR005843">
    <property type="entry name" value="A-D-PHexomutase_C"/>
</dbReference>
<dbReference type="CDD" id="cd05802">
    <property type="entry name" value="GlmM"/>
    <property type="match status" value="1"/>
</dbReference>
<feature type="modified residue" description="Phosphoserine" evidence="8">
    <location>
        <position position="103"/>
    </location>
</feature>
<dbReference type="EC" id="5.4.2.10" evidence="6 8"/>
<keyword evidence="3 8" id="KW-0479">Metal-binding</keyword>
<evidence type="ECO:0000256" key="6">
    <source>
        <dbReference type="ARBA" id="ARBA00066330"/>
    </source>
</evidence>
<dbReference type="GO" id="GO:0006048">
    <property type="term" value="P:UDP-N-acetylglucosamine biosynthetic process"/>
    <property type="evidence" value="ECO:0007669"/>
    <property type="project" value="TreeGrafter"/>
</dbReference>
<accession>A0A1H9WEU2</accession>
<feature type="active site" description="Phosphoserine intermediate" evidence="8">
    <location>
        <position position="103"/>
    </location>
</feature>
<dbReference type="InterPro" id="IPR005841">
    <property type="entry name" value="Alpha-D-phosphohexomutase_SF"/>
</dbReference>
<dbReference type="Pfam" id="PF02880">
    <property type="entry name" value="PGM_PMM_III"/>
    <property type="match status" value="1"/>
</dbReference>
<dbReference type="InterPro" id="IPR005844">
    <property type="entry name" value="A-D-PHexomutase_a/b/a-I"/>
</dbReference>
<organism evidence="15 16">
    <name type="scientific">Tranquillimonas rosea</name>
    <dbReference type="NCBI Taxonomy" id="641238"/>
    <lineage>
        <taxon>Bacteria</taxon>
        <taxon>Pseudomonadati</taxon>
        <taxon>Pseudomonadota</taxon>
        <taxon>Alphaproteobacteria</taxon>
        <taxon>Rhodobacterales</taxon>
        <taxon>Roseobacteraceae</taxon>
        <taxon>Tranquillimonas</taxon>
    </lineage>
</organism>
<comment type="cofactor">
    <cofactor evidence="8">
        <name>Mg(2+)</name>
        <dbReference type="ChEBI" id="CHEBI:18420"/>
    </cofactor>
    <text evidence="8">Binds 1 Mg(2+) ion per subunit.</text>
</comment>
<dbReference type="FunFam" id="3.40.120.10:FF:000002">
    <property type="entry name" value="Phosphoglucosamine mutase"/>
    <property type="match status" value="1"/>
</dbReference>
<feature type="binding site" evidence="8">
    <location>
        <position position="246"/>
    </location>
    <ligand>
        <name>Mg(2+)</name>
        <dbReference type="ChEBI" id="CHEBI:18420"/>
    </ligand>
</feature>
<feature type="domain" description="Alpha-D-phosphohexomutase alpha/beta/alpha" evidence="12">
    <location>
        <begin position="3"/>
        <end position="139"/>
    </location>
</feature>
<dbReference type="PANTHER" id="PTHR42946:SF1">
    <property type="entry name" value="PHOSPHOGLUCOMUTASE (ALPHA-D-GLUCOSE-1,6-BISPHOSPHATE-DEPENDENT)"/>
    <property type="match status" value="1"/>
</dbReference>
<evidence type="ECO:0000259" key="14">
    <source>
        <dbReference type="Pfam" id="PF02880"/>
    </source>
</evidence>
<feature type="binding site" evidence="8">
    <location>
        <position position="242"/>
    </location>
    <ligand>
        <name>Mg(2+)</name>
        <dbReference type="ChEBI" id="CHEBI:18420"/>
    </ligand>
</feature>
<dbReference type="InterPro" id="IPR005845">
    <property type="entry name" value="A-D-PHexomutase_a/b/a-II"/>
</dbReference>
<dbReference type="Pfam" id="PF00408">
    <property type="entry name" value="PGM_PMM_IV"/>
    <property type="match status" value="1"/>
</dbReference>
<keyword evidence="5 8" id="KW-0413">Isomerase</keyword>
<evidence type="ECO:0000256" key="4">
    <source>
        <dbReference type="ARBA" id="ARBA00022842"/>
    </source>
</evidence>
<keyword evidence="16" id="KW-1185">Reference proteome</keyword>
<dbReference type="SUPFAM" id="SSF55957">
    <property type="entry name" value="Phosphoglucomutase, C-terminal domain"/>
    <property type="match status" value="1"/>
</dbReference>
<comment type="catalytic activity">
    <reaction evidence="8 10">
        <text>alpha-D-glucosamine 1-phosphate = D-glucosamine 6-phosphate</text>
        <dbReference type="Rhea" id="RHEA:23424"/>
        <dbReference type="ChEBI" id="CHEBI:58516"/>
        <dbReference type="ChEBI" id="CHEBI:58725"/>
        <dbReference type="EC" id="5.4.2.10"/>
    </reaction>
</comment>
<dbReference type="STRING" id="641238.SAMN04490244_110130"/>
<feature type="binding site" evidence="8">
    <location>
        <position position="244"/>
    </location>
    <ligand>
        <name>Mg(2+)</name>
        <dbReference type="ChEBI" id="CHEBI:18420"/>
    </ligand>
</feature>
<dbReference type="FunFam" id="3.30.310.50:FF:000001">
    <property type="entry name" value="Phosphoglucosamine mutase"/>
    <property type="match status" value="1"/>
</dbReference>
<dbReference type="PRINTS" id="PR00509">
    <property type="entry name" value="PGMPMM"/>
</dbReference>
<proteinExistence type="inferred from homology"/>
<dbReference type="InterPro" id="IPR036900">
    <property type="entry name" value="A-D-PHexomutase_C_sf"/>
</dbReference>
<evidence type="ECO:0000256" key="1">
    <source>
        <dbReference type="ARBA" id="ARBA00010231"/>
    </source>
</evidence>
<evidence type="ECO:0000259" key="13">
    <source>
        <dbReference type="Pfam" id="PF02879"/>
    </source>
</evidence>
<keyword evidence="2 8" id="KW-0597">Phosphoprotein</keyword>
<evidence type="ECO:0000256" key="10">
    <source>
        <dbReference type="RuleBase" id="RU004327"/>
    </source>
</evidence>
<dbReference type="InterPro" id="IPR016066">
    <property type="entry name" value="A-D-PHexomutase_CS"/>
</dbReference>
<dbReference type="PROSITE" id="PS00710">
    <property type="entry name" value="PGM_PMM"/>
    <property type="match status" value="1"/>
</dbReference>
<dbReference type="GO" id="GO:0000287">
    <property type="term" value="F:magnesium ion binding"/>
    <property type="evidence" value="ECO:0007669"/>
    <property type="project" value="UniProtKB-UniRule"/>
</dbReference>
<dbReference type="GO" id="GO:0008966">
    <property type="term" value="F:phosphoglucosamine mutase activity"/>
    <property type="evidence" value="ECO:0007669"/>
    <property type="project" value="UniProtKB-UniRule"/>
</dbReference>
<dbReference type="Gene3D" id="3.40.120.10">
    <property type="entry name" value="Alpha-D-Glucose-1,6-Bisphosphate, subunit A, domain 3"/>
    <property type="match status" value="3"/>
</dbReference>
<evidence type="ECO:0000259" key="12">
    <source>
        <dbReference type="Pfam" id="PF02878"/>
    </source>
</evidence>
<evidence type="ECO:0000256" key="5">
    <source>
        <dbReference type="ARBA" id="ARBA00023235"/>
    </source>
</evidence>
<dbReference type="NCBIfam" id="TIGR01455">
    <property type="entry name" value="glmM"/>
    <property type="match status" value="1"/>
</dbReference>
<evidence type="ECO:0000256" key="2">
    <source>
        <dbReference type="ARBA" id="ARBA00022553"/>
    </source>
</evidence>
<dbReference type="InterPro" id="IPR005846">
    <property type="entry name" value="A-D-PHexomutase_a/b/a-III"/>
</dbReference>
<dbReference type="FunFam" id="3.40.120.10:FF:000001">
    <property type="entry name" value="Phosphoglucosamine mutase"/>
    <property type="match status" value="1"/>
</dbReference>
<dbReference type="Proteomes" id="UP000198885">
    <property type="component" value="Unassembled WGS sequence"/>
</dbReference>
<dbReference type="Gene3D" id="3.30.310.50">
    <property type="entry name" value="Alpha-D-phosphohexomutase, C-terminal domain"/>
    <property type="match status" value="1"/>
</dbReference>
<dbReference type="InterPro" id="IPR050060">
    <property type="entry name" value="Phosphoglucosamine_mutase"/>
</dbReference>
<comment type="function">
    <text evidence="8 10">Catalyzes the conversion of glucosamine-6-phosphate to glucosamine-1-phosphate.</text>
</comment>
<dbReference type="GO" id="GO:0004615">
    <property type="term" value="F:phosphomannomutase activity"/>
    <property type="evidence" value="ECO:0007669"/>
    <property type="project" value="TreeGrafter"/>
</dbReference>
<feature type="domain" description="Alpha-D-phosphohexomutase alpha/beta/alpha" evidence="13">
    <location>
        <begin position="159"/>
        <end position="255"/>
    </location>
</feature>
<reference evidence="15 16" key="1">
    <citation type="submission" date="2016-10" db="EMBL/GenBank/DDBJ databases">
        <authorList>
            <person name="de Groot N.N."/>
        </authorList>
    </citation>
    <scope>NUCLEOTIDE SEQUENCE [LARGE SCALE GENOMIC DNA]</scope>
    <source>
        <strain evidence="15 16">DSM 23042</strain>
    </source>
</reference>
<evidence type="ECO:0000313" key="16">
    <source>
        <dbReference type="Proteomes" id="UP000198885"/>
    </source>
</evidence>
<dbReference type="GO" id="GO:0005975">
    <property type="term" value="P:carbohydrate metabolic process"/>
    <property type="evidence" value="ECO:0007669"/>
    <property type="project" value="InterPro"/>
</dbReference>
<dbReference type="HAMAP" id="MF_01554_B">
    <property type="entry name" value="GlmM_B"/>
    <property type="match status" value="1"/>
</dbReference>
<feature type="binding site" description="via phosphate group" evidence="8">
    <location>
        <position position="103"/>
    </location>
    <ligand>
        <name>Mg(2+)</name>
        <dbReference type="ChEBI" id="CHEBI:18420"/>
    </ligand>
</feature>
<protein>
    <recommendedName>
        <fullName evidence="7 8">Phosphoglucosamine mutase</fullName>
        <ecNumber evidence="6 8">5.4.2.10</ecNumber>
    </recommendedName>
</protein>
<evidence type="ECO:0000256" key="8">
    <source>
        <dbReference type="HAMAP-Rule" id="MF_01554"/>
    </source>
</evidence>
<dbReference type="Pfam" id="PF02878">
    <property type="entry name" value="PGM_PMM_I"/>
    <property type="match status" value="1"/>
</dbReference>
<evidence type="ECO:0000259" key="11">
    <source>
        <dbReference type="Pfam" id="PF00408"/>
    </source>
</evidence>
<feature type="domain" description="Alpha-D-phosphohexomutase alpha/beta/alpha" evidence="14">
    <location>
        <begin position="259"/>
        <end position="368"/>
    </location>
</feature>
<evidence type="ECO:0000313" key="15">
    <source>
        <dbReference type="EMBL" id="SES32448.1"/>
    </source>
</evidence>
<dbReference type="EMBL" id="FOGU01000010">
    <property type="protein sequence ID" value="SES32448.1"/>
    <property type="molecule type" value="Genomic_DNA"/>
</dbReference>
<dbReference type="RefSeq" id="WP_092695489.1">
    <property type="nucleotide sequence ID" value="NZ_CBDDGO010000004.1"/>
</dbReference>